<keyword evidence="2" id="KW-1185">Reference proteome</keyword>
<dbReference type="Proteomes" id="UP000789920">
    <property type="component" value="Unassembled WGS sequence"/>
</dbReference>
<reference evidence="1" key="1">
    <citation type="submission" date="2021-06" db="EMBL/GenBank/DDBJ databases">
        <authorList>
            <person name="Kallberg Y."/>
            <person name="Tangrot J."/>
            <person name="Rosling A."/>
        </authorList>
    </citation>
    <scope>NUCLEOTIDE SEQUENCE</scope>
    <source>
        <strain evidence="1">MA461A</strain>
    </source>
</reference>
<protein>
    <submittedName>
        <fullName evidence="1">3616_t:CDS:1</fullName>
    </submittedName>
</protein>
<feature type="non-terminal residue" evidence="1">
    <location>
        <position position="122"/>
    </location>
</feature>
<evidence type="ECO:0000313" key="2">
    <source>
        <dbReference type="Proteomes" id="UP000789920"/>
    </source>
</evidence>
<gene>
    <name evidence="1" type="ORF">RPERSI_LOCUS4225</name>
</gene>
<accession>A0ACA9M079</accession>
<name>A0ACA9M079_9GLOM</name>
<organism evidence="1 2">
    <name type="scientific">Racocetra persica</name>
    <dbReference type="NCBI Taxonomy" id="160502"/>
    <lineage>
        <taxon>Eukaryota</taxon>
        <taxon>Fungi</taxon>
        <taxon>Fungi incertae sedis</taxon>
        <taxon>Mucoromycota</taxon>
        <taxon>Glomeromycotina</taxon>
        <taxon>Glomeromycetes</taxon>
        <taxon>Diversisporales</taxon>
        <taxon>Gigasporaceae</taxon>
        <taxon>Racocetra</taxon>
    </lineage>
</organism>
<comment type="caution">
    <text evidence="1">The sequence shown here is derived from an EMBL/GenBank/DDBJ whole genome shotgun (WGS) entry which is preliminary data.</text>
</comment>
<evidence type="ECO:0000313" key="1">
    <source>
        <dbReference type="EMBL" id="CAG8557620.1"/>
    </source>
</evidence>
<dbReference type="EMBL" id="CAJVQC010005700">
    <property type="protein sequence ID" value="CAG8557620.1"/>
    <property type="molecule type" value="Genomic_DNA"/>
</dbReference>
<proteinExistence type="predicted"/>
<sequence>MNSTQRVESINGVLKAEISARTTLIKLVENVEKQIENEAKHQCESKYQNQLPSVGLSMIHNTFFFKIDEALNKHLTLEALACQRLQINQSCLYRLYQINLLTLSQNGYSEYTSGFIKNDYQE</sequence>